<dbReference type="PROSITE" id="PS50294">
    <property type="entry name" value="WD_REPEATS_REGION"/>
    <property type="match status" value="1"/>
</dbReference>
<evidence type="ECO:0000256" key="6">
    <source>
        <dbReference type="PROSITE-ProRule" id="PRU00221"/>
    </source>
</evidence>
<keyword evidence="4" id="KW-0677">Repeat</keyword>
<dbReference type="InterPro" id="IPR001680">
    <property type="entry name" value="WD40_rpt"/>
</dbReference>
<dbReference type="GO" id="GO:0016070">
    <property type="term" value="P:RNA metabolic process"/>
    <property type="evidence" value="ECO:0007669"/>
    <property type="project" value="UniProtKB-ARBA"/>
</dbReference>
<feature type="repeat" description="WD" evidence="6">
    <location>
        <begin position="1"/>
        <end position="23"/>
    </location>
</feature>
<dbReference type="InterPro" id="IPR015943">
    <property type="entry name" value="WD40/YVTN_repeat-like_dom_sf"/>
</dbReference>
<dbReference type="Pfam" id="PF00400">
    <property type="entry name" value="WD40"/>
    <property type="match status" value="2"/>
</dbReference>
<evidence type="ECO:0000256" key="4">
    <source>
        <dbReference type="ARBA" id="ARBA00022737"/>
    </source>
</evidence>
<dbReference type="PANTHER" id="PTHR19861:SF0">
    <property type="entry name" value="WD REPEAT-CONTAINING PROTEIN 82"/>
    <property type="match status" value="1"/>
</dbReference>
<evidence type="ECO:0000313" key="8">
    <source>
        <dbReference type="WBParaSite" id="jg9399"/>
    </source>
</evidence>
<dbReference type="GO" id="GO:0003682">
    <property type="term" value="F:chromatin binding"/>
    <property type="evidence" value="ECO:0007669"/>
    <property type="project" value="TreeGrafter"/>
</dbReference>
<evidence type="ECO:0000256" key="3">
    <source>
        <dbReference type="ARBA" id="ARBA00022574"/>
    </source>
</evidence>
<organism evidence="7 8">
    <name type="scientific">Ditylenchus dipsaci</name>
    <dbReference type="NCBI Taxonomy" id="166011"/>
    <lineage>
        <taxon>Eukaryota</taxon>
        <taxon>Metazoa</taxon>
        <taxon>Ecdysozoa</taxon>
        <taxon>Nematoda</taxon>
        <taxon>Chromadorea</taxon>
        <taxon>Rhabditida</taxon>
        <taxon>Tylenchina</taxon>
        <taxon>Tylenchomorpha</taxon>
        <taxon>Sphaerularioidea</taxon>
        <taxon>Anguinidae</taxon>
        <taxon>Anguininae</taxon>
        <taxon>Ditylenchus</taxon>
    </lineage>
</organism>
<dbReference type="Proteomes" id="UP000887574">
    <property type="component" value="Unplaced"/>
</dbReference>
<dbReference type="AlphaFoldDB" id="A0A915EUF9"/>
<proteinExistence type="inferred from homology"/>
<evidence type="ECO:0000313" key="7">
    <source>
        <dbReference type="Proteomes" id="UP000887574"/>
    </source>
</evidence>
<evidence type="ECO:0000256" key="5">
    <source>
        <dbReference type="ARBA" id="ARBA00023242"/>
    </source>
</evidence>
<sequence>MSPLDDMFLSGSLDKTIRLWDLRVNNCQGLMQLPSRPIAAFDPEGLIFAAGIGSEIVKLYDLRSFDKGPFNTFTIVREESVEWTGMKFSPDGKSILVTTNGNFMRLIDAFHGNITHTLTGHENDKGATLNATFSPDSKYIFCGSTDNNILCWARESGRIITRLKTDHANTIENVHFNPKFFMLASACSQLRFWIPSADE</sequence>
<dbReference type="InterPro" id="IPR037867">
    <property type="entry name" value="Swd2/WDR82"/>
</dbReference>
<evidence type="ECO:0000256" key="1">
    <source>
        <dbReference type="ARBA" id="ARBA00004123"/>
    </source>
</evidence>
<feature type="repeat" description="WD" evidence="6">
    <location>
        <begin position="121"/>
        <end position="162"/>
    </location>
</feature>
<dbReference type="SUPFAM" id="SSF50978">
    <property type="entry name" value="WD40 repeat-like"/>
    <property type="match status" value="1"/>
</dbReference>
<dbReference type="PANTHER" id="PTHR19861">
    <property type="entry name" value="WD40 REPEAT PROTEIN SWD2"/>
    <property type="match status" value="1"/>
</dbReference>
<protein>
    <submittedName>
        <fullName evidence="8">Uncharacterized protein</fullName>
    </submittedName>
</protein>
<comment type="similarity">
    <text evidence="2">Belongs to the WD repeat SWD2 family.</text>
</comment>
<accession>A0A915EUF9</accession>
<dbReference type="WBParaSite" id="jg9399">
    <property type="protein sequence ID" value="jg9399"/>
    <property type="gene ID" value="jg9399"/>
</dbReference>
<dbReference type="GO" id="GO:0048188">
    <property type="term" value="C:Set1C/COMPASS complex"/>
    <property type="evidence" value="ECO:0007669"/>
    <property type="project" value="TreeGrafter"/>
</dbReference>
<name>A0A915EUF9_9BILA</name>
<dbReference type="SMART" id="SM00320">
    <property type="entry name" value="WD40"/>
    <property type="match status" value="3"/>
</dbReference>
<reference evidence="8" key="1">
    <citation type="submission" date="2022-11" db="UniProtKB">
        <authorList>
            <consortium name="WormBaseParasite"/>
        </authorList>
    </citation>
    <scope>IDENTIFICATION</scope>
</reference>
<dbReference type="PROSITE" id="PS50082">
    <property type="entry name" value="WD_REPEATS_2"/>
    <property type="match status" value="2"/>
</dbReference>
<keyword evidence="7" id="KW-1185">Reference proteome</keyword>
<dbReference type="Gene3D" id="2.130.10.10">
    <property type="entry name" value="YVTN repeat-like/Quinoprotein amine dehydrogenase"/>
    <property type="match status" value="1"/>
</dbReference>
<dbReference type="InterPro" id="IPR036322">
    <property type="entry name" value="WD40_repeat_dom_sf"/>
</dbReference>
<comment type="subcellular location">
    <subcellularLocation>
        <location evidence="1">Nucleus</location>
    </subcellularLocation>
</comment>
<evidence type="ECO:0000256" key="2">
    <source>
        <dbReference type="ARBA" id="ARBA00005616"/>
    </source>
</evidence>
<keyword evidence="3 6" id="KW-0853">WD repeat</keyword>
<keyword evidence="5" id="KW-0539">Nucleus</keyword>